<comment type="cofactor">
    <cofactor evidence="1">
        <name>FMN</name>
        <dbReference type="ChEBI" id="CHEBI:58210"/>
    </cofactor>
</comment>
<keyword evidence="8" id="KW-0408">Iron</keyword>
<accession>A0A3S2V4D8</accession>
<dbReference type="InterPro" id="IPR051793">
    <property type="entry name" value="NADH:flavin_oxidoreductase"/>
</dbReference>
<proteinExistence type="inferred from homology"/>
<evidence type="ECO:0000256" key="2">
    <source>
        <dbReference type="ARBA" id="ARBA00001966"/>
    </source>
</evidence>
<dbReference type="PRINTS" id="PR00368">
    <property type="entry name" value="FADPNR"/>
</dbReference>
<evidence type="ECO:0000256" key="3">
    <source>
        <dbReference type="ARBA" id="ARBA00011048"/>
    </source>
</evidence>
<evidence type="ECO:0000256" key="7">
    <source>
        <dbReference type="ARBA" id="ARBA00023002"/>
    </source>
</evidence>
<dbReference type="Gene3D" id="3.50.50.60">
    <property type="entry name" value="FAD/NAD(P)-binding domain"/>
    <property type="match status" value="1"/>
</dbReference>
<keyword evidence="4" id="KW-0285">Flavoprotein</keyword>
<evidence type="ECO:0000256" key="9">
    <source>
        <dbReference type="ARBA" id="ARBA00023014"/>
    </source>
</evidence>
<dbReference type="InterPro" id="IPR001155">
    <property type="entry name" value="OxRdtase_FMN_N"/>
</dbReference>
<feature type="domain" description="FAD/NAD(P)-binding" evidence="12">
    <location>
        <begin position="396"/>
        <end position="626"/>
    </location>
</feature>
<dbReference type="GO" id="GO:0046872">
    <property type="term" value="F:metal ion binding"/>
    <property type="evidence" value="ECO:0007669"/>
    <property type="project" value="UniProtKB-KW"/>
</dbReference>
<keyword evidence="6" id="KW-0479">Metal-binding</keyword>
<dbReference type="CDD" id="cd04734">
    <property type="entry name" value="OYE_like_3_FMN"/>
    <property type="match status" value="1"/>
</dbReference>
<name>A0A3S2V4D8_9HYPH</name>
<dbReference type="AlphaFoldDB" id="A0A3S2V4D8"/>
<sequence length="686" mass="74727">MPLAEAIIPSAATSRDPLLQPLRIKNLVLRNRVMSTSHAAGLEEGGMPRERYQLYHLEKAKGGIGLSMFGGSSNVAPDSPNIFRQLNVGTDEIIPWLQQFSARMHQEGAALMVQITHLGRRGEPYGDRWLPTIGPSAIRETLHRSFPKEMDDHDIRRVVKAYAAAVRRCRDGGLDGVETLAGGHLIGQFLSPATNRRTDRYGGSLENRCRFALDVFEAIRREVGDDYVVGMRYAVDEGESGLSAGDAIKVAQLLERTGMLDFFNAIVGRMDTERALAVDNMPGMASPIAPWLAQVGAFKREVGLPVFHAARVSDIATARHAIREGLLDMVAMTRAHIADPHIVRKIAAGEEDRVRPCVGATHCQSPHRPHCLHNPSTGREGVLPHEIPRSERAGRKVVVVGGGPAGLEAARVAALRGHAVVLLEAGPKLGGQLLLGQRASWRRDVIGIVDWRAEEIRRLGVRVETNRYAEADDVLAEAPDAVVVATGGVPDIDWIPGAEHCDSVWDVIGGTLPLSGDILVYDGTGRHPGPQAAEAAAQDGRKVQLVSIDAQLAQELTYAERIIWKKRIYELGVPTTFDHAIVGVERRGNRLVATFRNLATEETIERDADRILVEHGTRPADDLYHALRPRSANDGVTDLDALLAGTAQPLTWRPEAGIELHRIGDAVASRNVHAAVLDALRLCRTL</sequence>
<organism evidence="13 14">
    <name type="scientific">Methylobacterium oryzihabitans</name>
    <dbReference type="NCBI Taxonomy" id="2499852"/>
    <lineage>
        <taxon>Bacteria</taxon>
        <taxon>Pseudomonadati</taxon>
        <taxon>Pseudomonadota</taxon>
        <taxon>Alphaproteobacteria</taxon>
        <taxon>Hyphomicrobiales</taxon>
        <taxon>Methylobacteriaceae</taxon>
        <taxon>Methylobacterium</taxon>
    </lineage>
</organism>
<dbReference type="Gene3D" id="3.40.50.720">
    <property type="entry name" value="NAD(P)-binding Rossmann-like Domain"/>
    <property type="match status" value="1"/>
</dbReference>
<dbReference type="InterPro" id="IPR036188">
    <property type="entry name" value="FAD/NAD-bd_sf"/>
</dbReference>
<comment type="caution">
    <text evidence="13">The sequence shown here is derived from an EMBL/GenBank/DDBJ whole genome shotgun (WGS) entry which is preliminary data.</text>
</comment>
<feature type="domain" description="NADH:flavin oxidoreductase/NADH oxidase N-terminal" evidence="11">
    <location>
        <begin position="18"/>
        <end position="351"/>
    </location>
</feature>
<dbReference type="GO" id="GO:0008670">
    <property type="term" value="F:2,4-dienoyl-CoA reductase (NADPH) activity"/>
    <property type="evidence" value="ECO:0007669"/>
    <property type="project" value="TreeGrafter"/>
</dbReference>
<evidence type="ECO:0000256" key="8">
    <source>
        <dbReference type="ARBA" id="ARBA00023004"/>
    </source>
</evidence>
<dbReference type="Gene3D" id="3.20.20.70">
    <property type="entry name" value="Aldolase class I"/>
    <property type="match status" value="1"/>
</dbReference>
<evidence type="ECO:0000256" key="1">
    <source>
        <dbReference type="ARBA" id="ARBA00001917"/>
    </source>
</evidence>
<keyword evidence="5" id="KW-0288">FMN</keyword>
<dbReference type="InterPro" id="IPR013785">
    <property type="entry name" value="Aldolase_TIM"/>
</dbReference>
<comment type="cofactor">
    <cofactor evidence="2">
        <name>[4Fe-4S] cluster</name>
        <dbReference type="ChEBI" id="CHEBI:49883"/>
    </cofactor>
</comment>
<dbReference type="GO" id="GO:0010181">
    <property type="term" value="F:FMN binding"/>
    <property type="evidence" value="ECO:0007669"/>
    <property type="project" value="InterPro"/>
</dbReference>
<dbReference type="InterPro" id="IPR023753">
    <property type="entry name" value="FAD/NAD-binding_dom"/>
</dbReference>
<keyword evidence="7" id="KW-0560">Oxidoreductase</keyword>
<keyword evidence="14" id="KW-1185">Reference proteome</keyword>
<dbReference type="GO" id="GO:0051536">
    <property type="term" value="F:iron-sulfur cluster binding"/>
    <property type="evidence" value="ECO:0007669"/>
    <property type="project" value="UniProtKB-KW"/>
</dbReference>
<comment type="similarity">
    <text evidence="3">In the N-terminal section; belongs to the NADH:flavin oxidoreductase/NADH oxidase family.</text>
</comment>
<evidence type="ECO:0000256" key="6">
    <source>
        <dbReference type="ARBA" id="ARBA00022723"/>
    </source>
</evidence>
<dbReference type="OrthoDB" id="9804454at2"/>
<protein>
    <submittedName>
        <fullName evidence="13">FAD-dependent oxidoreductase</fullName>
    </submittedName>
</protein>
<dbReference type="GO" id="GO:0033543">
    <property type="term" value="P:fatty acid beta-oxidation, unsaturated, even number, reductase/isomerase pathway"/>
    <property type="evidence" value="ECO:0007669"/>
    <property type="project" value="TreeGrafter"/>
</dbReference>
<dbReference type="SUPFAM" id="SSF51395">
    <property type="entry name" value="FMN-linked oxidoreductases"/>
    <property type="match status" value="1"/>
</dbReference>
<evidence type="ECO:0000313" key="13">
    <source>
        <dbReference type="EMBL" id="RVU13216.1"/>
    </source>
</evidence>
<dbReference type="Pfam" id="PF00724">
    <property type="entry name" value="Oxidored_FMN"/>
    <property type="match status" value="1"/>
</dbReference>
<dbReference type="SUPFAM" id="SSF51905">
    <property type="entry name" value="FAD/NAD(P)-binding domain"/>
    <property type="match status" value="1"/>
</dbReference>
<dbReference type="PANTHER" id="PTHR42917:SF2">
    <property type="entry name" value="2,4-DIENOYL-COA REDUCTASE [(2E)-ENOYL-COA-PRODUCING]"/>
    <property type="match status" value="1"/>
</dbReference>
<dbReference type="PRINTS" id="PR00411">
    <property type="entry name" value="PNDRDTASEI"/>
</dbReference>
<evidence type="ECO:0000256" key="4">
    <source>
        <dbReference type="ARBA" id="ARBA00022630"/>
    </source>
</evidence>
<dbReference type="Pfam" id="PF07992">
    <property type="entry name" value="Pyr_redox_2"/>
    <property type="match status" value="1"/>
</dbReference>
<reference evidence="13 14" key="1">
    <citation type="submission" date="2019-01" db="EMBL/GenBank/DDBJ databases">
        <authorList>
            <person name="Chen W.-M."/>
        </authorList>
    </citation>
    <scope>NUCLEOTIDE SEQUENCE [LARGE SCALE GENOMIC DNA]</scope>
    <source>
        <strain evidence="13 14">TER-1</strain>
    </source>
</reference>
<feature type="region of interest" description="Disordered" evidence="10">
    <location>
        <begin position="362"/>
        <end position="381"/>
    </location>
</feature>
<evidence type="ECO:0000256" key="10">
    <source>
        <dbReference type="SAM" id="MobiDB-lite"/>
    </source>
</evidence>
<dbReference type="EMBL" id="SACP01000045">
    <property type="protein sequence ID" value="RVU13216.1"/>
    <property type="molecule type" value="Genomic_DNA"/>
</dbReference>
<evidence type="ECO:0000259" key="12">
    <source>
        <dbReference type="Pfam" id="PF07992"/>
    </source>
</evidence>
<gene>
    <name evidence="13" type="ORF">EOE48_26640</name>
</gene>
<evidence type="ECO:0000256" key="5">
    <source>
        <dbReference type="ARBA" id="ARBA00022643"/>
    </source>
</evidence>
<dbReference type="RefSeq" id="WP_127733913.1">
    <property type="nucleotide sequence ID" value="NZ_SACP01000045.1"/>
</dbReference>
<evidence type="ECO:0000259" key="11">
    <source>
        <dbReference type="Pfam" id="PF00724"/>
    </source>
</evidence>
<dbReference type="PANTHER" id="PTHR42917">
    <property type="entry name" value="2,4-DIENOYL-COA REDUCTASE"/>
    <property type="match status" value="1"/>
</dbReference>
<evidence type="ECO:0000313" key="14">
    <source>
        <dbReference type="Proteomes" id="UP000286997"/>
    </source>
</evidence>
<keyword evidence="9" id="KW-0411">Iron-sulfur</keyword>
<dbReference type="Proteomes" id="UP000286997">
    <property type="component" value="Unassembled WGS sequence"/>
</dbReference>